<gene>
    <name evidence="1" type="ORF">BV22DRAFT_1012913</name>
</gene>
<dbReference type="Proteomes" id="UP000790709">
    <property type="component" value="Unassembled WGS sequence"/>
</dbReference>
<evidence type="ECO:0000313" key="2">
    <source>
        <dbReference type="Proteomes" id="UP000790709"/>
    </source>
</evidence>
<organism evidence="1 2">
    <name type="scientific">Leucogyrophana mollusca</name>
    <dbReference type="NCBI Taxonomy" id="85980"/>
    <lineage>
        <taxon>Eukaryota</taxon>
        <taxon>Fungi</taxon>
        <taxon>Dikarya</taxon>
        <taxon>Basidiomycota</taxon>
        <taxon>Agaricomycotina</taxon>
        <taxon>Agaricomycetes</taxon>
        <taxon>Agaricomycetidae</taxon>
        <taxon>Boletales</taxon>
        <taxon>Boletales incertae sedis</taxon>
        <taxon>Leucogyrophana</taxon>
    </lineage>
</organism>
<comment type="caution">
    <text evidence="1">The sequence shown here is derived from an EMBL/GenBank/DDBJ whole genome shotgun (WGS) entry which is preliminary data.</text>
</comment>
<evidence type="ECO:0000313" key="1">
    <source>
        <dbReference type="EMBL" id="KAH7924637.1"/>
    </source>
</evidence>
<sequence length="295" mass="31766">MAPALVTGASSGFGRSVTEAVLARGDTVVATLRHPPALSNVVAKYDASRLLVLSLDVTKPDEICVAFSEALQAFGRIDVVFNNAGSCVVGEAEGMSEEHARGLFEVLFWGAANVTKEAVKTFRDVNKPPGGRLLQMSSRTALEVLPGCTHYAAAKAALECLSEGYAAELDPTWNIKITLVEPALFRTQAPRKNILAPVHPAYTNPLLPSRKYRSLYGQPGIELLSNGDSDKLASAMYRLATLDDPPFRLPLHKVALDAAGRKGRGLLEAANTYKTWSDDIYLDDDNTIGKLICSH</sequence>
<proteinExistence type="predicted"/>
<dbReference type="EMBL" id="MU266420">
    <property type="protein sequence ID" value="KAH7924637.1"/>
    <property type="molecule type" value="Genomic_DNA"/>
</dbReference>
<keyword evidence="2" id="KW-1185">Reference proteome</keyword>
<name>A0ACB8BFU2_9AGAM</name>
<reference evidence="1" key="1">
    <citation type="journal article" date="2021" name="New Phytol.">
        <title>Evolutionary innovations through gain and loss of genes in the ectomycorrhizal Boletales.</title>
        <authorList>
            <person name="Wu G."/>
            <person name="Miyauchi S."/>
            <person name="Morin E."/>
            <person name="Kuo A."/>
            <person name="Drula E."/>
            <person name="Varga T."/>
            <person name="Kohler A."/>
            <person name="Feng B."/>
            <person name="Cao Y."/>
            <person name="Lipzen A."/>
            <person name="Daum C."/>
            <person name="Hundley H."/>
            <person name="Pangilinan J."/>
            <person name="Johnson J."/>
            <person name="Barry K."/>
            <person name="LaButti K."/>
            <person name="Ng V."/>
            <person name="Ahrendt S."/>
            <person name="Min B."/>
            <person name="Choi I.G."/>
            <person name="Park H."/>
            <person name="Plett J.M."/>
            <person name="Magnuson J."/>
            <person name="Spatafora J.W."/>
            <person name="Nagy L.G."/>
            <person name="Henrissat B."/>
            <person name="Grigoriev I.V."/>
            <person name="Yang Z.L."/>
            <person name="Xu J."/>
            <person name="Martin F.M."/>
        </authorList>
    </citation>
    <scope>NUCLEOTIDE SEQUENCE</scope>
    <source>
        <strain evidence="1">KUC20120723A-06</strain>
    </source>
</reference>
<protein>
    <submittedName>
        <fullName evidence="1">NAD(P)-binding protein</fullName>
    </submittedName>
</protein>
<accession>A0ACB8BFU2</accession>